<dbReference type="Gene3D" id="1.10.10.60">
    <property type="entry name" value="Homeodomain-like"/>
    <property type="match status" value="2"/>
</dbReference>
<reference evidence="5 6" key="1">
    <citation type="journal article" date="2015" name="Genome Announc.">
        <title>Draft Genome Sequence of the Terrestrial Cyanobacterium Scytonema millei VB511283, Isolated from Eastern India.</title>
        <authorList>
            <person name="Sen D."/>
            <person name="Chandrababunaidu M.M."/>
            <person name="Singh D."/>
            <person name="Sanghi N."/>
            <person name="Ghorai A."/>
            <person name="Mishra G.P."/>
            <person name="Madduluri M."/>
            <person name="Adhikary S.P."/>
            <person name="Tripathy S."/>
        </authorList>
    </citation>
    <scope>NUCLEOTIDE SEQUENCE [LARGE SCALE GENOMIC DNA]</scope>
    <source>
        <strain evidence="5 6">VB511283</strain>
    </source>
</reference>
<keyword evidence="3" id="KW-0804">Transcription</keyword>
<gene>
    <name evidence="5" type="ORF">QH73_0016530</name>
</gene>
<keyword evidence="2" id="KW-0238">DNA-binding</keyword>
<evidence type="ECO:0000256" key="2">
    <source>
        <dbReference type="ARBA" id="ARBA00023125"/>
    </source>
</evidence>
<dbReference type="PROSITE" id="PS00041">
    <property type="entry name" value="HTH_ARAC_FAMILY_1"/>
    <property type="match status" value="1"/>
</dbReference>
<dbReference type="Pfam" id="PF12833">
    <property type="entry name" value="HTH_18"/>
    <property type="match status" value="1"/>
</dbReference>
<organism evidence="5 6">
    <name type="scientific">Scytonema millei VB511283</name>
    <dbReference type="NCBI Taxonomy" id="1245923"/>
    <lineage>
        <taxon>Bacteria</taxon>
        <taxon>Bacillati</taxon>
        <taxon>Cyanobacteriota</taxon>
        <taxon>Cyanophyceae</taxon>
        <taxon>Nostocales</taxon>
        <taxon>Scytonemataceae</taxon>
        <taxon>Scytonema</taxon>
    </lineage>
</organism>
<protein>
    <submittedName>
        <fullName evidence="5">Helix-turn-helix transcriptional regulator</fullName>
    </submittedName>
</protein>
<dbReference type="InterPro" id="IPR018062">
    <property type="entry name" value="HTH_AraC-typ_CS"/>
</dbReference>
<dbReference type="InterPro" id="IPR018060">
    <property type="entry name" value="HTH_AraC"/>
</dbReference>
<evidence type="ECO:0000259" key="4">
    <source>
        <dbReference type="PROSITE" id="PS01124"/>
    </source>
</evidence>
<dbReference type="GO" id="GO:0043565">
    <property type="term" value="F:sequence-specific DNA binding"/>
    <property type="evidence" value="ECO:0007669"/>
    <property type="project" value="InterPro"/>
</dbReference>
<feature type="domain" description="HTH araC/xylS-type" evidence="4">
    <location>
        <begin position="182"/>
        <end position="280"/>
    </location>
</feature>
<dbReference type="RefSeq" id="WP_039717088.1">
    <property type="nucleotide sequence ID" value="NZ_JTJC03000004.1"/>
</dbReference>
<evidence type="ECO:0000313" key="5">
    <source>
        <dbReference type="EMBL" id="NHC36233.1"/>
    </source>
</evidence>
<dbReference type="PANTHER" id="PTHR46796">
    <property type="entry name" value="HTH-TYPE TRANSCRIPTIONAL ACTIVATOR RHAS-RELATED"/>
    <property type="match status" value="1"/>
</dbReference>
<name>A0A9X5E7A8_9CYAN</name>
<dbReference type="SUPFAM" id="SSF46689">
    <property type="entry name" value="Homeodomain-like"/>
    <property type="match status" value="2"/>
</dbReference>
<dbReference type="PANTHER" id="PTHR46796:SF6">
    <property type="entry name" value="ARAC SUBFAMILY"/>
    <property type="match status" value="1"/>
</dbReference>
<dbReference type="InterPro" id="IPR020449">
    <property type="entry name" value="Tscrpt_reg_AraC-type_HTH"/>
</dbReference>
<keyword evidence="6" id="KW-1185">Reference proteome</keyword>
<evidence type="ECO:0000256" key="3">
    <source>
        <dbReference type="ARBA" id="ARBA00023163"/>
    </source>
</evidence>
<dbReference type="Proteomes" id="UP000031532">
    <property type="component" value="Unassembled WGS sequence"/>
</dbReference>
<proteinExistence type="predicted"/>
<dbReference type="AlphaFoldDB" id="A0A9X5E7A8"/>
<dbReference type="PROSITE" id="PS01124">
    <property type="entry name" value="HTH_ARAC_FAMILY_2"/>
    <property type="match status" value="1"/>
</dbReference>
<dbReference type="OrthoDB" id="516605at2"/>
<sequence length="282" mass="32493">MSHDEHPEHLHLLEAGWDGFHFIYELEPADEMPASYMSQHLVIIALDNFRASFDFNGSWRHIDYAQGDIGIFPASQLFPRTQVDREVPILDLFLDPATLCLSVDKSFDGNCIELMPQLQLRDPLIQQIGLALKAELTVGGAESRLYAESMVTALAAHLLRRYTSRQQPVRDYRGGLPKYKQDRAIAYIYENLDRNITLAELSHVVNMSPHYFATLFKQSIGLSPHQYITKCRIETAKHLLAKQELTIVEISQQVGFQNQSHFTRIFRQHVKTTPKIYRDKRK</sequence>
<dbReference type="InterPro" id="IPR009057">
    <property type="entry name" value="Homeodomain-like_sf"/>
</dbReference>
<dbReference type="EMBL" id="JTJC03000004">
    <property type="protein sequence ID" value="NHC36233.1"/>
    <property type="molecule type" value="Genomic_DNA"/>
</dbReference>
<dbReference type="PRINTS" id="PR00032">
    <property type="entry name" value="HTHARAC"/>
</dbReference>
<dbReference type="GO" id="GO:0003700">
    <property type="term" value="F:DNA-binding transcription factor activity"/>
    <property type="evidence" value="ECO:0007669"/>
    <property type="project" value="InterPro"/>
</dbReference>
<evidence type="ECO:0000313" key="6">
    <source>
        <dbReference type="Proteomes" id="UP000031532"/>
    </source>
</evidence>
<keyword evidence="1" id="KW-0805">Transcription regulation</keyword>
<dbReference type="InterPro" id="IPR050204">
    <property type="entry name" value="AraC_XylS_family_regulators"/>
</dbReference>
<comment type="caution">
    <text evidence="5">The sequence shown here is derived from an EMBL/GenBank/DDBJ whole genome shotgun (WGS) entry which is preliminary data.</text>
</comment>
<evidence type="ECO:0000256" key="1">
    <source>
        <dbReference type="ARBA" id="ARBA00023015"/>
    </source>
</evidence>
<accession>A0A9X5E7A8</accession>
<dbReference type="SMART" id="SM00342">
    <property type="entry name" value="HTH_ARAC"/>
    <property type="match status" value="1"/>
</dbReference>